<dbReference type="SUPFAM" id="SSF48179">
    <property type="entry name" value="6-phosphogluconate dehydrogenase C-terminal domain-like"/>
    <property type="match status" value="1"/>
</dbReference>
<dbReference type="SUPFAM" id="SSF51735">
    <property type="entry name" value="NAD(P)-binding Rossmann-fold domains"/>
    <property type="match status" value="1"/>
</dbReference>
<evidence type="ECO:0000256" key="3">
    <source>
        <dbReference type="ARBA" id="ARBA00009463"/>
    </source>
</evidence>
<dbReference type="InterPro" id="IPR022694">
    <property type="entry name" value="3-OHacyl-CoA_DH"/>
</dbReference>
<evidence type="ECO:0000256" key="1">
    <source>
        <dbReference type="ARBA" id="ARBA00004496"/>
    </source>
</evidence>
<evidence type="ECO:0000313" key="15">
    <source>
        <dbReference type="Proteomes" id="UP000043699"/>
    </source>
</evidence>
<dbReference type="PIRSF" id="PIRSF000105">
    <property type="entry name" value="HCDH"/>
    <property type="match status" value="1"/>
</dbReference>
<evidence type="ECO:0000256" key="9">
    <source>
        <dbReference type="ARBA" id="ARBA00038962"/>
    </source>
</evidence>
<comment type="similarity">
    <text evidence="3">Belongs to the 3-hydroxyacyl-CoA dehydrogenase family.</text>
</comment>
<evidence type="ECO:0000256" key="7">
    <source>
        <dbReference type="ARBA" id="ARBA00023002"/>
    </source>
</evidence>
<evidence type="ECO:0000259" key="13">
    <source>
        <dbReference type="Pfam" id="PF02737"/>
    </source>
</evidence>
<name>A0A098ELL4_9BACL</name>
<keyword evidence="6" id="KW-0597">Phosphoprotein</keyword>
<dbReference type="PANTHER" id="PTHR48075">
    <property type="entry name" value="3-HYDROXYACYL-COA DEHYDROGENASE FAMILY PROTEIN"/>
    <property type="match status" value="1"/>
</dbReference>
<dbReference type="STRING" id="1499687.BN1080_01082"/>
<dbReference type="Gene3D" id="3.40.50.720">
    <property type="entry name" value="NAD(P)-binding Rossmann-like Domain"/>
    <property type="match status" value="1"/>
</dbReference>
<dbReference type="Proteomes" id="UP000043699">
    <property type="component" value="Unassembled WGS sequence"/>
</dbReference>
<keyword evidence="15" id="KW-1185">Reference proteome</keyword>
<evidence type="ECO:0000256" key="2">
    <source>
        <dbReference type="ARBA" id="ARBA00005086"/>
    </source>
</evidence>
<dbReference type="InterPro" id="IPR013328">
    <property type="entry name" value="6PGD_dom2"/>
</dbReference>
<dbReference type="GO" id="GO:0019605">
    <property type="term" value="P:butyrate metabolic process"/>
    <property type="evidence" value="ECO:0007669"/>
    <property type="project" value="UniProtKB-UniPathway"/>
</dbReference>
<reference evidence="14 15" key="1">
    <citation type="submission" date="2014-09" db="EMBL/GenBank/DDBJ databases">
        <authorList>
            <person name="Urmite Genomes Urmite Genomes"/>
        </authorList>
    </citation>
    <scope>NUCLEOTIDE SEQUENCE [LARGE SCALE GENOMIC DNA]</scope>
    <source>
        <strain evidence="14 15">ES2</strain>
    </source>
</reference>
<comment type="subunit">
    <text evidence="4">Homodimer.</text>
</comment>
<evidence type="ECO:0000256" key="10">
    <source>
        <dbReference type="ARBA" id="ARBA00042709"/>
    </source>
</evidence>
<evidence type="ECO:0000259" key="12">
    <source>
        <dbReference type="Pfam" id="PF00725"/>
    </source>
</evidence>
<dbReference type="InterPro" id="IPR036291">
    <property type="entry name" value="NAD(P)-bd_dom_sf"/>
</dbReference>
<keyword evidence="5" id="KW-0963">Cytoplasm</keyword>
<dbReference type="OrthoDB" id="9815331at2"/>
<dbReference type="InterPro" id="IPR008927">
    <property type="entry name" value="6-PGluconate_DH-like_C_sf"/>
</dbReference>
<dbReference type="EMBL" id="CCXS01000001">
    <property type="protein sequence ID" value="CEG22161.1"/>
    <property type="molecule type" value="Genomic_DNA"/>
</dbReference>
<evidence type="ECO:0000313" key="14">
    <source>
        <dbReference type="EMBL" id="CEG22161.1"/>
    </source>
</evidence>
<comment type="pathway">
    <text evidence="2">Lipid metabolism; butanoate metabolism.</text>
</comment>
<protein>
    <recommendedName>
        <fullName evidence="10">L-gulonate 3-dehydrogenase</fullName>
        <ecNumber evidence="9">1.1.1.45</ecNumber>
    </recommendedName>
    <alternativeName>
        <fullName evidence="10">L-gulonate 3-dehydrogenase</fullName>
    </alternativeName>
</protein>
<sequence length="316" mass="35065">MEKISILGCGTMGHSIALSAAWFGQNINVYGIDEQDLALAAKGLNRKLKVMAANGLFDEEEANRINSRIYFSSSLEEVVSESTIIIEVIPEVLELKKEMYARLEALVDEDVIIASNTSGFMPSLLAADMKVPQRFIVTHFWNPGHLIPLVEVVKGEKTIDATVERAMAMIHSMRKKPILLQKELPGFIGNRLQYALFREAQALLDSGAATKEDIDAAVTYSIGRRLPVTGPLMTADLGGLDVFSAISNYLFEDLATDQHSGETLTRLVKENKFGDKSGKGFYDWEAETSDKINEEREQTLIHFLKNDLKRTGGIRP</sequence>
<comment type="subcellular location">
    <subcellularLocation>
        <location evidence="1">Cytoplasm</location>
    </subcellularLocation>
</comment>
<dbReference type="UniPathway" id="UPA00863"/>
<gene>
    <name evidence="14" type="primary">mmgB_3</name>
    <name evidence="14" type="ORF">BN1080_01082</name>
</gene>
<dbReference type="InterPro" id="IPR006108">
    <property type="entry name" value="3HC_DH_C"/>
</dbReference>
<dbReference type="Pfam" id="PF00725">
    <property type="entry name" value="3HCDH"/>
    <property type="match status" value="1"/>
</dbReference>
<evidence type="ECO:0000256" key="8">
    <source>
        <dbReference type="ARBA" id="ARBA00023027"/>
    </source>
</evidence>
<dbReference type="InterPro" id="IPR006180">
    <property type="entry name" value="3-OHacyl-CoA_DH_CS"/>
</dbReference>
<dbReference type="PROSITE" id="PS00067">
    <property type="entry name" value="3HCDH"/>
    <property type="match status" value="1"/>
</dbReference>
<dbReference type="RefSeq" id="WP_052650884.1">
    <property type="nucleotide sequence ID" value="NZ_CCXS01000001.1"/>
</dbReference>
<evidence type="ECO:0000256" key="6">
    <source>
        <dbReference type="ARBA" id="ARBA00022553"/>
    </source>
</evidence>
<dbReference type="AlphaFoldDB" id="A0A098ELL4"/>
<dbReference type="InterPro" id="IPR006176">
    <property type="entry name" value="3-OHacyl-CoA_DH_NAD-bd"/>
</dbReference>
<dbReference type="EC" id="1.1.1.45" evidence="9"/>
<organism evidence="14 15">
    <name type="scientific">Planococcus massiliensis</name>
    <dbReference type="NCBI Taxonomy" id="1499687"/>
    <lineage>
        <taxon>Bacteria</taxon>
        <taxon>Bacillati</taxon>
        <taxon>Bacillota</taxon>
        <taxon>Bacilli</taxon>
        <taxon>Bacillales</taxon>
        <taxon>Caryophanaceae</taxon>
        <taxon>Planococcus</taxon>
    </lineage>
</organism>
<evidence type="ECO:0000256" key="4">
    <source>
        <dbReference type="ARBA" id="ARBA00011738"/>
    </source>
</evidence>
<dbReference type="GO" id="GO:0070403">
    <property type="term" value="F:NAD+ binding"/>
    <property type="evidence" value="ECO:0007669"/>
    <property type="project" value="InterPro"/>
</dbReference>
<feature type="domain" description="3-hydroxyacyl-CoA dehydrogenase C-terminal" evidence="12">
    <location>
        <begin position="186"/>
        <end position="284"/>
    </location>
</feature>
<dbReference type="Pfam" id="PF02737">
    <property type="entry name" value="3HCDH_N"/>
    <property type="match status" value="1"/>
</dbReference>
<evidence type="ECO:0000256" key="5">
    <source>
        <dbReference type="ARBA" id="ARBA00022490"/>
    </source>
</evidence>
<dbReference type="PANTHER" id="PTHR48075:SF1">
    <property type="entry name" value="LAMBDA-CRYSTALLIN HOMOLOG"/>
    <property type="match status" value="1"/>
</dbReference>
<feature type="site" description="Important for catalytic activity" evidence="11">
    <location>
        <position position="139"/>
    </location>
</feature>
<dbReference type="GO" id="GO:0050104">
    <property type="term" value="F:L-gulonate 3-dehydrogenase activity"/>
    <property type="evidence" value="ECO:0007669"/>
    <property type="project" value="UniProtKB-EC"/>
</dbReference>
<dbReference type="GO" id="GO:0005737">
    <property type="term" value="C:cytoplasm"/>
    <property type="evidence" value="ECO:0007669"/>
    <property type="project" value="UniProtKB-SubCell"/>
</dbReference>
<keyword evidence="8" id="KW-0520">NAD</keyword>
<accession>A0A098ELL4</accession>
<dbReference type="Gene3D" id="1.10.1040.10">
    <property type="entry name" value="N-(1-d-carboxylethyl)-l-norvaline Dehydrogenase, domain 2"/>
    <property type="match status" value="1"/>
</dbReference>
<feature type="domain" description="3-hydroxyacyl-CoA dehydrogenase NAD binding" evidence="13">
    <location>
        <begin position="3"/>
        <end position="182"/>
    </location>
</feature>
<evidence type="ECO:0000256" key="11">
    <source>
        <dbReference type="PIRSR" id="PIRSR000105-1"/>
    </source>
</evidence>
<proteinExistence type="inferred from homology"/>
<keyword evidence="7" id="KW-0560">Oxidoreductase</keyword>